<name>A0ABP2APH2_SARVE</name>
<proteinExistence type="predicted"/>
<protein>
    <submittedName>
        <fullName evidence="1">Uncharacterized protein</fullName>
    </submittedName>
</protein>
<reference evidence="1 2" key="1">
    <citation type="submission" date="2015-09" db="EMBL/GenBank/DDBJ databases">
        <authorList>
            <consortium name="Pathogen Informatics"/>
            <person name="Wu L."/>
            <person name="Ma J."/>
        </authorList>
    </citation>
    <scope>NUCLEOTIDE SEQUENCE [LARGE SCALE GENOMIC DNA]</scope>
    <source>
        <strain evidence="1 2">2789STDY5834858</strain>
    </source>
</reference>
<evidence type="ECO:0000313" key="1">
    <source>
        <dbReference type="EMBL" id="CUN82442.1"/>
    </source>
</evidence>
<keyword evidence="2" id="KW-1185">Reference proteome</keyword>
<dbReference type="Proteomes" id="UP000095488">
    <property type="component" value="Unassembled WGS sequence"/>
</dbReference>
<dbReference type="RefSeq" id="WP_055258581.1">
    <property type="nucleotide sequence ID" value="NZ_CABIXL010000003.1"/>
</dbReference>
<sequence>MINIKKEIFLKANSLNKDKEIEFCIFDCSINNKKCDVYTDTEYIKIKNKDIILTDLIIKNTLNTKLTDVKFKICNTDFFKFIPSSLRNTYTREVYTSENITCNIFYLGTLQPNEVLNLKFNMLFNLDSLNSSSNNSLKFLNELDAELKNMKLTIDQAVLRVVTRPKEDKIEIENIGSKELKNIVYNYEIPEGYIIDTKSIKYNLNGALCNIFFKTINNNIVFKFSNIPGNTYDNKKIIISLKHIDTNTLLGPSFMILN</sequence>
<evidence type="ECO:0000313" key="2">
    <source>
        <dbReference type="Proteomes" id="UP000095488"/>
    </source>
</evidence>
<comment type="caution">
    <text evidence="1">The sequence shown here is derived from an EMBL/GenBank/DDBJ whole genome shotgun (WGS) entry which is preliminary data.</text>
</comment>
<gene>
    <name evidence="1" type="ORF">ERS852473_01195</name>
</gene>
<dbReference type="EMBL" id="CYZR01000003">
    <property type="protein sequence ID" value="CUN82442.1"/>
    <property type="molecule type" value="Genomic_DNA"/>
</dbReference>
<accession>A0ABP2APH2</accession>
<organism evidence="1 2">
    <name type="scientific">Sarcina ventriculi</name>
    <name type="common">Clostridium ventriculi</name>
    <dbReference type="NCBI Taxonomy" id="1267"/>
    <lineage>
        <taxon>Bacteria</taxon>
        <taxon>Bacillati</taxon>
        <taxon>Bacillota</taxon>
        <taxon>Clostridia</taxon>
        <taxon>Eubacteriales</taxon>
        <taxon>Clostridiaceae</taxon>
        <taxon>Sarcina</taxon>
    </lineage>
</organism>